<feature type="transmembrane region" description="Helical" evidence="8">
    <location>
        <begin position="326"/>
        <end position="349"/>
    </location>
</feature>
<feature type="transmembrane region" description="Helical" evidence="8">
    <location>
        <begin position="30"/>
        <end position="53"/>
    </location>
</feature>
<feature type="transmembrane region" description="Helical" evidence="8">
    <location>
        <begin position="457"/>
        <end position="479"/>
    </location>
</feature>
<dbReference type="GO" id="GO:0005886">
    <property type="term" value="C:plasma membrane"/>
    <property type="evidence" value="ECO:0007669"/>
    <property type="project" value="UniProtKB-SubCell"/>
</dbReference>
<feature type="transmembrane region" description="Helical" evidence="8">
    <location>
        <begin position="370"/>
        <end position="389"/>
    </location>
</feature>
<dbReference type="GO" id="GO:0015295">
    <property type="term" value="F:solute:proton symporter activity"/>
    <property type="evidence" value="ECO:0007669"/>
    <property type="project" value="TreeGrafter"/>
</dbReference>
<comment type="subcellular location">
    <subcellularLocation>
        <location evidence="1 8">Cell membrane</location>
        <topology evidence="1 8">Multi-pass membrane protein</topology>
    </subcellularLocation>
</comment>
<evidence type="ECO:0000313" key="9">
    <source>
        <dbReference type="EMBL" id="CDX01405.1"/>
    </source>
</evidence>
<evidence type="ECO:0000256" key="6">
    <source>
        <dbReference type="ARBA" id="ARBA00022989"/>
    </source>
</evidence>
<evidence type="ECO:0000256" key="4">
    <source>
        <dbReference type="ARBA" id="ARBA00022475"/>
    </source>
</evidence>
<dbReference type="InterPro" id="IPR003804">
    <property type="entry name" value="Lactate_perm"/>
</dbReference>
<keyword evidence="3 8" id="KW-0813">Transport</keyword>
<dbReference type="EMBL" id="LK996017">
    <property type="protein sequence ID" value="CDX01405.1"/>
    <property type="molecule type" value="Genomic_DNA"/>
</dbReference>
<feature type="transmembrane region" description="Helical" evidence="8">
    <location>
        <begin position="141"/>
        <end position="160"/>
    </location>
</feature>
<evidence type="ECO:0000256" key="1">
    <source>
        <dbReference type="ARBA" id="ARBA00004651"/>
    </source>
</evidence>
<keyword evidence="4 8" id="KW-1003">Cell membrane</keyword>
<dbReference type="Pfam" id="PF02652">
    <property type="entry name" value="Lactate_perm"/>
    <property type="match status" value="1"/>
</dbReference>
<evidence type="ECO:0000256" key="2">
    <source>
        <dbReference type="ARBA" id="ARBA00010100"/>
    </source>
</evidence>
<reference evidence="9" key="1">
    <citation type="submission" date="2014-07" db="EMBL/GenBank/DDBJ databases">
        <authorList>
            <person name="Hornung V.Bastian."/>
        </authorList>
    </citation>
    <scope>NUCLEOTIDE SEQUENCE</scope>
    <source>
        <strain evidence="9">PCE-S</strain>
    </source>
</reference>
<feature type="transmembrane region" description="Helical" evidence="8">
    <location>
        <begin position="59"/>
        <end position="81"/>
    </location>
</feature>
<evidence type="ECO:0000256" key="5">
    <source>
        <dbReference type="ARBA" id="ARBA00022692"/>
    </source>
</evidence>
<sequence length="525" mass="56064">MGMGFLSIMTLLPIIVIFLLIAWRNTPVHIASLIGWALCVMIALAFFSTSLAVSIRASLAGVVQSFPVTIVCAATLLQICFMEETGALRRICTFLKTVAITNKASQIMIINLGAGTTLVSAGATPVAVLPPVLRGLGYSNFMAIALPALGFDALCTYSMLGAPLVAFSDITGVSLIEASQIFALYLPIISTLIAFAMLYLVGGTELMKAGFFPALSGGLIAGLTAVAIAYVPALHPGIVLTGVIAGVLVILVECLYLKVKGYKILDRSVLNDEDLQVEKERRLLAAFSPWLLTISLLFFVNFYQPVHDFLTLRLGMPVQIIPGQKIYLRVFWNAYFWVLVGTIVSAIWLKPTGTQIKGSLSKFGKRAPKPLISLTVFFALGLLMNNTGLQPVGEVWQVTDAMHNMVSVLALESARIFGWVYPLIVAPLGLFGGFVTSSEAAALGMFAKYNFIAAEELFLNPLVVAAATGIGAGLASVISPGKLQNAAAVIDAVGEEQAVIRKVFPICLGMIIVASLLCFVFSKFI</sequence>
<evidence type="ECO:0000256" key="8">
    <source>
        <dbReference type="RuleBase" id="RU365092"/>
    </source>
</evidence>
<dbReference type="GO" id="GO:0015129">
    <property type="term" value="F:lactate transmembrane transporter activity"/>
    <property type="evidence" value="ECO:0007669"/>
    <property type="project" value="UniProtKB-UniRule"/>
</dbReference>
<protein>
    <recommendedName>
        <fullName evidence="8">L-lactate permease</fullName>
    </recommendedName>
</protein>
<keyword evidence="7 8" id="KW-0472">Membrane</keyword>
<gene>
    <name evidence="9" type="ORF">DPCES_1518</name>
</gene>
<feature type="transmembrane region" description="Helical" evidence="8">
    <location>
        <begin position="416"/>
        <end position="436"/>
    </location>
</feature>
<feature type="transmembrane region" description="Helical" evidence="8">
    <location>
        <begin position="237"/>
        <end position="257"/>
    </location>
</feature>
<comment type="function">
    <text evidence="8">Uptake of L-lactate across the membrane. Can also transport D-lactate and glycolate.</text>
</comment>
<keyword evidence="6 8" id="KW-1133">Transmembrane helix</keyword>
<dbReference type="PANTHER" id="PTHR30003:SF2">
    <property type="entry name" value="L-LACTATE PERMEASE"/>
    <property type="match status" value="1"/>
</dbReference>
<evidence type="ECO:0000256" key="3">
    <source>
        <dbReference type="ARBA" id="ARBA00022448"/>
    </source>
</evidence>
<organism evidence="9">
    <name type="scientific">Desulfitobacterium hafniense</name>
    <name type="common">Desulfitobacterium frappieri</name>
    <dbReference type="NCBI Taxonomy" id="49338"/>
    <lineage>
        <taxon>Bacteria</taxon>
        <taxon>Bacillati</taxon>
        <taxon>Bacillota</taxon>
        <taxon>Clostridia</taxon>
        <taxon>Eubacteriales</taxon>
        <taxon>Desulfitobacteriaceae</taxon>
        <taxon>Desulfitobacterium</taxon>
    </lineage>
</organism>
<evidence type="ECO:0000256" key="7">
    <source>
        <dbReference type="ARBA" id="ARBA00023136"/>
    </source>
</evidence>
<name>A0A098AZ58_DESHA</name>
<feature type="transmembrane region" description="Helical" evidence="8">
    <location>
        <begin position="180"/>
        <end position="202"/>
    </location>
</feature>
<dbReference type="PATRIC" id="fig|49338.4.peg.1635"/>
<feature type="transmembrane region" description="Helical" evidence="8">
    <location>
        <begin position="283"/>
        <end position="306"/>
    </location>
</feature>
<proteinExistence type="inferred from homology"/>
<feature type="transmembrane region" description="Helical" evidence="8">
    <location>
        <begin position="6"/>
        <end position="23"/>
    </location>
</feature>
<accession>A0A098AZ58</accession>
<feature type="transmembrane region" description="Helical" evidence="8">
    <location>
        <begin position="209"/>
        <end position="231"/>
    </location>
</feature>
<dbReference type="AlphaFoldDB" id="A0A098AZ58"/>
<keyword evidence="5 8" id="KW-0812">Transmembrane</keyword>
<comment type="similarity">
    <text evidence="2 8">Belongs to the lactate permease family.</text>
</comment>
<dbReference type="PANTHER" id="PTHR30003">
    <property type="entry name" value="L-LACTATE PERMEASE"/>
    <property type="match status" value="1"/>
</dbReference>
<feature type="transmembrane region" description="Helical" evidence="8">
    <location>
        <begin position="499"/>
        <end position="521"/>
    </location>
</feature>